<dbReference type="PANTHER" id="PTHR35596:SF1">
    <property type="entry name" value="MICROBIAL-TYPE PARG CATALYTIC DOMAIN-CONTAINING PROTEIN"/>
    <property type="match status" value="1"/>
</dbReference>
<feature type="domain" description="Microbial-type PARG catalytic" evidence="1">
    <location>
        <begin position="12"/>
        <end position="162"/>
    </location>
</feature>
<organism evidence="2 3">
    <name type="scientific">Planotetraspora phitsanulokensis</name>
    <dbReference type="NCBI Taxonomy" id="575192"/>
    <lineage>
        <taxon>Bacteria</taxon>
        <taxon>Bacillati</taxon>
        <taxon>Actinomycetota</taxon>
        <taxon>Actinomycetes</taxon>
        <taxon>Streptosporangiales</taxon>
        <taxon>Streptosporangiaceae</taxon>
        <taxon>Planotetraspora</taxon>
    </lineage>
</organism>
<dbReference type="InterPro" id="IPR012664">
    <property type="entry name" value="CHP02452"/>
</dbReference>
<dbReference type="PIRSF" id="PIRSF014899">
    <property type="entry name" value="UCP014899"/>
    <property type="match status" value="1"/>
</dbReference>
<protein>
    <submittedName>
        <fullName evidence="2">TIGR02452 family protein</fullName>
    </submittedName>
</protein>
<keyword evidence="3" id="KW-1185">Reference proteome</keyword>
<gene>
    <name evidence="2" type="ORF">Pph01_11320</name>
</gene>
<dbReference type="InterPro" id="IPR043472">
    <property type="entry name" value="Macro_dom-like"/>
</dbReference>
<name>A0A8J3U0M1_9ACTN</name>
<proteinExistence type="predicted"/>
<dbReference type="InterPro" id="IPR019261">
    <property type="entry name" value="PARG_cat_microbial"/>
</dbReference>
<evidence type="ECO:0000259" key="1">
    <source>
        <dbReference type="Pfam" id="PF10021"/>
    </source>
</evidence>
<reference evidence="2 3" key="1">
    <citation type="submission" date="2021-01" db="EMBL/GenBank/DDBJ databases">
        <title>Whole genome shotgun sequence of Planotetraspora phitsanulokensis NBRC 104273.</title>
        <authorList>
            <person name="Komaki H."/>
            <person name="Tamura T."/>
        </authorList>
    </citation>
    <scope>NUCLEOTIDE SEQUENCE [LARGE SCALE GENOMIC DNA]</scope>
    <source>
        <strain evidence="2 3">NBRC 104273</strain>
    </source>
</reference>
<evidence type="ECO:0000313" key="2">
    <source>
        <dbReference type="EMBL" id="GII36129.1"/>
    </source>
</evidence>
<dbReference type="Gene3D" id="3.40.220.10">
    <property type="entry name" value="Leucine Aminopeptidase, subunit E, domain 1"/>
    <property type="match status" value="1"/>
</dbReference>
<evidence type="ECO:0000313" key="3">
    <source>
        <dbReference type="Proteomes" id="UP000622547"/>
    </source>
</evidence>
<dbReference type="PANTHER" id="PTHR35596">
    <property type="entry name" value="DUF2263 DOMAIN-CONTAINING PROTEIN"/>
    <property type="match status" value="1"/>
</dbReference>
<dbReference type="AlphaFoldDB" id="A0A8J3U0M1"/>
<accession>A0A8J3U0M1</accession>
<dbReference type="SUPFAM" id="SSF52949">
    <property type="entry name" value="Macro domain-like"/>
    <property type="match status" value="1"/>
</dbReference>
<sequence>MRIMSTRLRAIARDTVAAVQHGGYTSPGGQWVYLADDVAHAVASTRLYLPEEDLGTAQGDAEAEHDMPNLRIEVTNESTLEAARAMAGDGTDLACLVFASAKNPGGGFLTGAQAQEESLARASALYACLTAVPQFYAYHRAQGDLRYSDRVIYSPGVPVFRDDKGRMLDEPYRVAFLTAAAPNAGVIARNQPHLAGSIPAALWERTVRVLDVAEAHGHRRLVLGAWGCGVFGNDPRLIADTFARALATRNRFDYVRFAVLDRQPGTPTYTAFAHVFPTRRAQSPGNETALLLDPT</sequence>
<dbReference type="NCBIfam" id="TIGR02452">
    <property type="entry name" value="TIGR02452 family protein"/>
    <property type="match status" value="1"/>
</dbReference>
<dbReference type="EMBL" id="BOOP01000003">
    <property type="protein sequence ID" value="GII36129.1"/>
    <property type="molecule type" value="Genomic_DNA"/>
</dbReference>
<dbReference type="Pfam" id="PF10021">
    <property type="entry name" value="PARG_cat_microb"/>
    <property type="match status" value="1"/>
</dbReference>
<comment type="caution">
    <text evidence="2">The sequence shown here is derived from an EMBL/GenBank/DDBJ whole genome shotgun (WGS) entry which is preliminary data.</text>
</comment>
<dbReference type="Proteomes" id="UP000622547">
    <property type="component" value="Unassembled WGS sequence"/>
</dbReference>